<dbReference type="Pfam" id="PF04241">
    <property type="entry name" value="DUF423"/>
    <property type="match status" value="1"/>
</dbReference>
<reference evidence="2 3" key="1">
    <citation type="submission" date="2020-10" db="EMBL/GenBank/DDBJ databases">
        <title>Aquamicrobium zhengzhouensis sp. nov., a exopolysaccharide producing bacterium isolated from farmland soil.</title>
        <authorList>
            <person name="Wang X."/>
        </authorList>
    </citation>
    <scope>NUCLEOTIDE SEQUENCE [LARGE SCALE GENOMIC DNA]</scope>
    <source>
        <strain evidence="3">cd-1</strain>
    </source>
</reference>
<accession>A0ABS0SHU3</accession>
<feature type="transmembrane region" description="Helical" evidence="1">
    <location>
        <begin position="63"/>
        <end position="81"/>
    </location>
</feature>
<organism evidence="2 3">
    <name type="scientific">Aquamicrobium zhengzhouense</name>
    <dbReference type="NCBI Taxonomy" id="2781738"/>
    <lineage>
        <taxon>Bacteria</taxon>
        <taxon>Pseudomonadati</taxon>
        <taxon>Pseudomonadota</taxon>
        <taxon>Alphaproteobacteria</taxon>
        <taxon>Hyphomicrobiales</taxon>
        <taxon>Phyllobacteriaceae</taxon>
        <taxon>Aquamicrobium</taxon>
    </lineage>
</organism>
<protein>
    <submittedName>
        <fullName evidence="2">DUF423 domain-containing protein</fullName>
    </submittedName>
</protein>
<comment type="caution">
    <text evidence="2">The sequence shown here is derived from an EMBL/GenBank/DDBJ whole genome shotgun (WGS) entry which is preliminary data.</text>
</comment>
<dbReference type="EMBL" id="JADGMQ010000023">
    <property type="protein sequence ID" value="MBI1622816.1"/>
    <property type="molecule type" value="Genomic_DNA"/>
</dbReference>
<dbReference type="InterPro" id="IPR006696">
    <property type="entry name" value="DUF423"/>
</dbReference>
<keyword evidence="1" id="KW-1133">Transmembrane helix</keyword>
<proteinExistence type="predicted"/>
<evidence type="ECO:0000256" key="1">
    <source>
        <dbReference type="SAM" id="Phobius"/>
    </source>
</evidence>
<name>A0ABS0SHU3_9HYPH</name>
<evidence type="ECO:0000313" key="3">
    <source>
        <dbReference type="Proteomes" id="UP000601789"/>
    </source>
</evidence>
<sequence>MANSAFILVGGLIGAAGVALSAASAHLGGGNVGTVASFALAHAPVFLSVGLLGRNRVMNTGSVVLLVGLLLFSADLLMRQFHGTRLFPMSAPLGGTAMIAGWLTLAASAFWTKKSG</sequence>
<gene>
    <name evidence="2" type="ORF">IOD40_19370</name>
</gene>
<feature type="transmembrane region" description="Helical" evidence="1">
    <location>
        <begin position="31"/>
        <end position="51"/>
    </location>
</feature>
<feature type="transmembrane region" description="Helical" evidence="1">
    <location>
        <begin position="93"/>
        <end position="112"/>
    </location>
</feature>
<keyword evidence="3" id="KW-1185">Reference proteome</keyword>
<dbReference type="RefSeq" id="WP_198478353.1">
    <property type="nucleotide sequence ID" value="NZ_JADGMQ010000023.1"/>
</dbReference>
<evidence type="ECO:0000313" key="2">
    <source>
        <dbReference type="EMBL" id="MBI1622816.1"/>
    </source>
</evidence>
<dbReference type="Proteomes" id="UP000601789">
    <property type="component" value="Unassembled WGS sequence"/>
</dbReference>
<keyword evidence="1" id="KW-0472">Membrane</keyword>
<keyword evidence="1" id="KW-0812">Transmembrane</keyword>